<accession>A0ABD0QAZ4</accession>
<evidence type="ECO:0000313" key="3">
    <source>
        <dbReference type="EMBL" id="KAL0183055.1"/>
    </source>
</evidence>
<proteinExistence type="predicted"/>
<evidence type="ECO:0000256" key="2">
    <source>
        <dbReference type="ARBA" id="ARBA00022840"/>
    </source>
</evidence>
<protein>
    <submittedName>
        <fullName evidence="3">Uncharacterized protein</fullName>
    </submittedName>
</protein>
<feature type="non-terminal residue" evidence="3">
    <location>
        <position position="56"/>
    </location>
</feature>
<evidence type="ECO:0000256" key="1">
    <source>
        <dbReference type="ARBA" id="ARBA00022741"/>
    </source>
</evidence>
<dbReference type="Proteomes" id="UP001529510">
    <property type="component" value="Unassembled WGS sequence"/>
</dbReference>
<keyword evidence="2" id="KW-0067">ATP-binding</keyword>
<gene>
    <name evidence="3" type="ORF">M9458_022430</name>
</gene>
<dbReference type="SUPFAM" id="SSF52540">
    <property type="entry name" value="P-loop containing nucleoside triphosphate hydrolases"/>
    <property type="match status" value="1"/>
</dbReference>
<dbReference type="InterPro" id="IPR036961">
    <property type="entry name" value="Kinesin_motor_dom_sf"/>
</dbReference>
<dbReference type="InterPro" id="IPR027417">
    <property type="entry name" value="P-loop_NTPase"/>
</dbReference>
<name>A0ABD0QAZ4_CIRMR</name>
<sequence length="56" mass="6040">MNPPELDLCEDLSDLMSVNESSILHTLTTRAKGHLPLTHAGPNLLALWPPLSPPGK</sequence>
<dbReference type="Gene3D" id="3.40.850.10">
    <property type="entry name" value="Kinesin motor domain"/>
    <property type="match status" value="1"/>
</dbReference>
<organism evidence="3 4">
    <name type="scientific">Cirrhinus mrigala</name>
    <name type="common">Mrigala</name>
    <dbReference type="NCBI Taxonomy" id="683832"/>
    <lineage>
        <taxon>Eukaryota</taxon>
        <taxon>Metazoa</taxon>
        <taxon>Chordata</taxon>
        <taxon>Craniata</taxon>
        <taxon>Vertebrata</taxon>
        <taxon>Euteleostomi</taxon>
        <taxon>Actinopterygii</taxon>
        <taxon>Neopterygii</taxon>
        <taxon>Teleostei</taxon>
        <taxon>Ostariophysi</taxon>
        <taxon>Cypriniformes</taxon>
        <taxon>Cyprinidae</taxon>
        <taxon>Labeoninae</taxon>
        <taxon>Labeonini</taxon>
        <taxon>Cirrhinus</taxon>
    </lineage>
</organism>
<keyword evidence="4" id="KW-1185">Reference proteome</keyword>
<dbReference type="AlphaFoldDB" id="A0ABD0QAZ4"/>
<reference evidence="3 4" key="1">
    <citation type="submission" date="2024-05" db="EMBL/GenBank/DDBJ databases">
        <title>Genome sequencing and assembly of Indian major carp, Cirrhinus mrigala (Hamilton, 1822).</title>
        <authorList>
            <person name="Mohindra V."/>
            <person name="Chowdhury L.M."/>
            <person name="Lal K."/>
            <person name="Jena J.K."/>
        </authorList>
    </citation>
    <scope>NUCLEOTIDE SEQUENCE [LARGE SCALE GENOMIC DNA]</scope>
    <source>
        <strain evidence="3">CM1030</strain>
        <tissue evidence="3">Blood</tissue>
    </source>
</reference>
<keyword evidence="1" id="KW-0547">Nucleotide-binding</keyword>
<dbReference type="EMBL" id="JAMKFB020000010">
    <property type="protein sequence ID" value="KAL0183055.1"/>
    <property type="molecule type" value="Genomic_DNA"/>
</dbReference>
<comment type="caution">
    <text evidence="3">The sequence shown here is derived from an EMBL/GenBank/DDBJ whole genome shotgun (WGS) entry which is preliminary data.</text>
</comment>
<dbReference type="GO" id="GO:0048731">
    <property type="term" value="P:system development"/>
    <property type="evidence" value="ECO:0007669"/>
    <property type="project" value="UniProtKB-ARBA"/>
</dbReference>
<dbReference type="GO" id="GO:0005524">
    <property type="term" value="F:ATP binding"/>
    <property type="evidence" value="ECO:0007669"/>
    <property type="project" value="UniProtKB-KW"/>
</dbReference>
<evidence type="ECO:0000313" key="4">
    <source>
        <dbReference type="Proteomes" id="UP001529510"/>
    </source>
</evidence>